<keyword evidence="5" id="KW-1185">Reference proteome</keyword>
<dbReference type="Gene3D" id="3.80.10.10">
    <property type="entry name" value="Ribonuclease Inhibitor"/>
    <property type="match status" value="1"/>
</dbReference>
<dbReference type="PANTHER" id="PTHR34223:SF80">
    <property type="entry name" value="OS11G0205900 PROTEIN"/>
    <property type="match status" value="1"/>
</dbReference>
<dbReference type="InterPro" id="IPR036047">
    <property type="entry name" value="F-box-like_dom_sf"/>
</dbReference>
<dbReference type="SUPFAM" id="SSF81383">
    <property type="entry name" value="F-box domain"/>
    <property type="match status" value="1"/>
</dbReference>
<sequence>MPHKRALRKGCCLLFLSLVTPKSNRRLLSSSNKSAPTSATAAPPPTSGRADAPRLFAGMPPRKKGSVDGGASPEVGGNDDFISALPDDALHHVLSFLPAEDAVRTCVLARRWRDLWKSATGLRIGCADLANLPHVDDIRKFVNHLLLLRKRDSVIYTCEIRFSCNLRDGDTDPYLNLWIRHVLDRGVRVLRLEIENEEDPGLIDLDDLPLASQHLRTLELEGVALNNRLSNFLNCPNLQHLEIGDSVFSSVDEISSESLKCLGIGGYCFFYVHTRICTPNLVSLWLDAHFRRSVPVLGSMPSLKKAFVRNTTVMMRVVSHVITVESLMDMTATGTSVFFYKDCQKLRI</sequence>
<dbReference type="InterPro" id="IPR053781">
    <property type="entry name" value="F-box_AtFBL13-like"/>
</dbReference>
<name>A0AAQ3PR92_PASNO</name>
<dbReference type="Gene3D" id="1.20.1280.50">
    <property type="match status" value="1"/>
</dbReference>
<dbReference type="EMBL" id="CP144745">
    <property type="protein sequence ID" value="WVZ51229.1"/>
    <property type="molecule type" value="Genomic_DNA"/>
</dbReference>
<dbReference type="Proteomes" id="UP001341281">
    <property type="component" value="Chromosome 01"/>
</dbReference>
<gene>
    <name evidence="4" type="ORF">U9M48_002391</name>
</gene>
<proteinExistence type="predicted"/>
<feature type="signal peptide" evidence="2">
    <location>
        <begin position="1"/>
        <end position="21"/>
    </location>
</feature>
<keyword evidence="2" id="KW-0732">Signal</keyword>
<feature type="region of interest" description="Disordered" evidence="1">
    <location>
        <begin position="26"/>
        <end position="72"/>
    </location>
</feature>
<dbReference type="PANTHER" id="PTHR34223">
    <property type="entry name" value="OS11G0201299 PROTEIN"/>
    <property type="match status" value="1"/>
</dbReference>
<dbReference type="SUPFAM" id="SSF52058">
    <property type="entry name" value="L domain-like"/>
    <property type="match status" value="1"/>
</dbReference>
<evidence type="ECO:0000259" key="3">
    <source>
        <dbReference type="PROSITE" id="PS50181"/>
    </source>
</evidence>
<dbReference type="CDD" id="cd22160">
    <property type="entry name" value="F-box_AtFBL13-like"/>
    <property type="match status" value="1"/>
</dbReference>
<dbReference type="Pfam" id="PF00646">
    <property type="entry name" value="F-box"/>
    <property type="match status" value="1"/>
</dbReference>
<evidence type="ECO:0000313" key="5">
    <source>
        <dbReference type="Proteomes" id="UP001341281"/>
    </source>
</evidence>
<protein>
    <recommendedName>
        <fullName evidence="3">F-box domain-containing protein</fullName>
    </recommendedName>
</protein>
<feature type="compositionally biased region" description="Low complexity" evidence="1">
    <location>
        <begin position="26"/>
        <end position="41"/>
    </location>
</feature>
<accession>A0AAQ3PR92</accession>
<dbReference type="InterPro" id="IPR032675">
    <property type="entry name" value="LRR_dom_sf"/>
</dbReference>
<feature type="domain" description="F-box" evidence="3">
    <location>
        <begin position="79"/>
        <end position="115"/>
    </location>
</feature>
<reference evidence="4 5" key="1">
    <citation type="submission" date="2024-02" db="EMBL/GenBank/DDBJ databases">
        <title>High-quality chromosome-scale genome assembly of Pensacola bahiagrass (Paspalum notatum Flugge var. saurae).</title>
        <authorList>
            <person name="Vega J.M."/>
            <person name="Podio M."/>
            <person name="Orjuela J."/>
            <person name="Siena L.A."/>
            <person name="Pessino S.C."/>
            <person name="Combes M.C."/>
            <person name="Mariac C."/>
            <person name="Albertini E."/>
            <person name="Pupilli F."/>
            <person name="Ortiz J.P.A."/>
            <person name="Leblanc O."/>
        </authorList>
    </citation>
    <scope>NUCLEOTIDE SEQUENCE [LARGE SCALE GENOMIC DNA]</scope>
    <source>
        <strain evidence="4">R1</strain>
        <tissue evidence="4">Leaf</tissue>
    </source>
</reference>
<dbReference type="InterPro" id="IPR001810">
    <property type="entry name" value="F-box_dom"/>
</dbReference>
<feature type="chain" id="PRO_5042899116" description="F-box domain-containing protein" evidence="2">
    <location>
        <begin position="22"/>
        <end position="348"/>
    </location>
</feature>
<dbReference type="InterPro" id="IPR053197">
    <property type="entry name" value="F-box_SCFL_complex_component"/>
</dbReference>
<evidence type="ECO:0000256" key="1">
    <source>
        <dbReference type="SAM" id="MobiDB-lite"/>
    </source>
</evidence>
<evidence type="ECO:0000313" key="4">
    <source>
        <dbReference type="EMBL" id="WVZ51229.1"/>
    </source>
</evidence>
<evidence type="ECO:0000256" key="2">
    <source>
        <dbReference type="SAM" id="SignalP"/>
    </source>
</evidence>
<dbReference type="SMART" id="SM00256">
    <property type="entry name" value="FBOX"/>
    <property type="match status" value="1"/>
</dbReference>
<organism evidence="4 5">
    <name type="scientific">Paspalum notatum var. saurae</name>
    <dbReference type="NCBI Taxonomy" id="547442"/>
    <lineage>
        <taxon>Eukaryota</taxon>
        <taxon>Viridiplantae</taxon>
        <taxon>Streptophyta</taxon>
        <taxon>Embryophyta</taxon>
        <taxon>Tracheophyta</taxon>
        <taxon>Spermatophyta</taxon>
        <taxon>Magnoliopsida</taxon>
        <taxon>Liliopsida</taxon>
        <taxon>Poales</taxon>
        <taxon>Poaceae</taxon>
        <taxon>PACMAD clade</taxon>
        <taxon>Panicoideae</taxon>
        <taxon>Andropogonodae</taxon>
        <taxon>Paspaleae</taxon>
        <taxon>Paspalinae</taxon>
        <taxon>Paspalum</taxon>
    </lineage>
</organism>
<dbReference type="PROSITE" id="PS50181">
    <property type="entry name" value="FBOX"/>
    <property type="match status" value="1"/>
</dbReference>
<dbReference type="AlphaFoldDB" id="A0AAQ3PR92"/>